<feature type="transmembrane region" description="Helical" evidence="1">
    <location>
        <begin position="35"/>
        <end position="56"/>
    </location>
</feature>
<dbReference type="PANTHER" id="PTHR33333">
    <property type="entry name" value="ERYTHROCYTE MEMBRANE PROTEIN 1-LIKE"/>
    <property type="match status" value="1"/>
</dbReference>
<reference evidence="2 3" key="1">
    <citation type="journal article" date="2019" name="Sci. Rep.">
        <title>A high-quality genome of Eragrostis curvula grass provides insights into Poaceae evolution and supports new strategies to enhance forage quality.</title>
        <authorList>
            <person name="Carballo J."/>
            <person name="Santos B.A.C.M."/>
            <person name="Zappacosta D."/>
            <person name="Garbus I."/>
            <person name="Selva J.P."/>
            <person name="Gallo C.A."/>
            <person name="Diaz A."/>
            <person name="Albertini E."/>
            <person name="Caccamo M."/>
            <person name="Echenique V."/>
        </authorList>
    </citation>
    <scope>NUCLEOTIDE SEQUENCE [LARGE SCALE GENOMIC DNA]</scope>
    <source>
        <strain evidence="3">cv. Victoria</strain>
        <tissue evidence="2">Leaf</tissue>
    </source>
</reference>
<keyword evidence="1" id="KW-0472">Membrane</keyword>
<evidence type="ECO:0000313" key="3">
    <source>
        <dbReference type="Proteomes" id="UP000324897"/>
    </source>
</evidence>
<proteinExistence type="predicted"/>
<accession>A0A5J9VR80</accession>
<dbReference type="InterPro" id="IPR039926">
    <property type="entry name" value="Egg_app_1"/>
</dbReference>
<feature type="transmembrane region" description="Helical" evidence="1">
    <location>
        <begin position="123"/>
        <end position="147"/>
    </location>
</feature>
<dbReference type="Gramene" id="TVU38037">
    <property type="protein sequence ID" value="TVU38037"/>
    <property type="gene ID" value="EJB05_11384"/>
</dbReference>
<feature type="transmembrane region" description="Helical" evidence="1">
    <location>
        <begin position="316"/>
        <end position="341"/>
    </location>
</feature>
<feature type="transmembrane region" description="Helical" evidence="1">
    <location>
        <begin position="248"/>
        <end position="276"/>
    </location>
</feature>
<protein>
    <submittedName>
        <fullName evidence="2">Uncharacterized protein</fullName>
    </submittedName>
</protein>
<feature type="transmembrane region" description="Helical" evidence="1">
    <location>
        <begin position="167"/>
        <end position="193"/>
    </location>
</feature>
<sequence length="345" mass="34669">MAIADTAARKLLHGAAAAVARGVAAAGTFGFGLDGLGQLISGFFANIFASLLSFLAGAAHLLVLPFEALWRLLLAAVAGAAGAISSGLGGLWHLVAGFFANLFAAVAGAAHQLVLPFEAIWRWLLAAGPSAAGAISGLWHLVAGFFPHLFASLAGAAHDVAQHLEAFWRWLLAAGPGAASAISAGLGGLWQLVAGAARDLAPKLEAFWRWLQAAALVALPYALAVAAVLLLAALVWFCWAALCPALSAAGLAVCRALVWAACCLGYGLCFVGARCLQCCAVFTMKAPGAAGFLISRAAFLGNPALYFGILHAAGSVVASAVFCVPSVASAVAAPVAALFGVSVGA</sequence>
<feature type="transmembrane region" description="Helical" evidence="1">
    <location>
        <begin position="91"/>
        <end position="111"/>
    </location>
</feature>
<dbReference type="AlphaFoldDB" id="A0A5J9VR80"/>
<keyword evidence="3" id="KW-1185">Reference proteome</keyword>
<name>A0A5J9VR80_9POAL</name>
<organism evidence="2 3">
    <name type="scientific">Eragrostis curvula</name>
    <name type="common">weeping love grass</name>
    <dbReference type="NCBI Taxonomy" id="38414"/>
    <lineage>
        <taxon>Eukaryota</taxon>
        <taxon>Viridiplantae</taxon>
        <taxon>Streptophyta</taxon>
        <taxon>Embryophyta</taxon>
        <taxon>Tracheophyta</taxon>
        <taxon>Spermatophyta</taxon>
        <taxon>Magnoliopsida</taxon>
        <taxon>Liliopsida</taxon>
        <taxon>Poales</taxon>
        <taxon>Poaceae</taxon>
        <taxon>PACMAD clade</taxon>
        <taxon>Chloridoideae</taxon>
        <taxon>Eragrostideae</taxon>
        <taxon>Eragrostidinae</taxon>
        <taxon>Eragrostis</taxon>
    </lineage>
</organism>
<feature type="non-terminal residue" evidence="2">
    <location>
        <position position="1"/>
    </location>
</feature>
<comment type="caution">
    <text evidence="2">The sequence shown here is derived from an EMBL/GenBank/DDBJ whole genome shotgun (WGS) entry which is preliminary data.</text>
</comment>
<keyword evidence="1" id="KW-1133">Transmembrane helix</keyword>
<dbReference type="PANTHER" id="PTHR33333:SF45">
    <property type="entry name" value="OS01G0341000 PROTEIN"/>
    <property type="match status" value="1"/>
</dbReference>
<dbReference type="Proteomes" id="UP000324897">
    <property type="component" value="Chromosome 4"/>
</dbReference>
<gene>
    <name evidence="2" type="ORF">EJB05_11384</name>
</gene>
<evidence type="ECO:0000256" key="1">
    <source>
        <dbReference type="SAM" id="Phobius"/>
    </source>
</evidence>
<feature type="transmembrane region" description="Helical" evidence="1">
    <location>
        <begin position="68"/>
        <end position="85"/>
    </location>
</feature>
<evidence type="ECO:0000313" key="2">
    <source>
        <dbReference type="EMBL" id="TVU38037.1"/>
    </source>
</evidence>
<dbReference type="OrthoDB" id="688520at2759"/>
<keyword evidence="1" id="KW-0812">Transmembrane</keyword>
<dbReference type="EMBL" id="RWGY01000007">
    <property type="protein sequence ID" value="TVU38037.1"/>
    <property type="molecule type" value="Genomic_DNA"/>
</dbReference>
<feature type="transmembrane region" description="Helical" evidence="1">
    <location>
        <begin position="214"/>
        <end position="242"/>
    </location>
</feature>
<feature type="transmembrane region" description="Helical" evidence="1">
    <location>
        <begin position="288"/>
        <end position="310"/>
    </location>
</feature>